<dbReference type="AlphaFoldDB" id="A0A7J5AQ59"/>
<dbReference type="EMBL" id="WAAU01000008">
    <property type="protein sequence ID" value="KAB1159759.1"/>
    <property type="molecule type" value="Genomic_DNA"/>
</dbReference>
<proteinExistence type="predicted"/>
<name>A0A7J5AQ59_9FLAO</name>
<protein>
    <submittedName>
        <fullName evidence="1">Uncharacterized protein</fullName>
    </submittedName>
</protein>
<accession>A0A7J5AQ59</accession>
<evidence type="ECO:0000313" key="1">
    <source>
        <dbReference type="EMBL" id="KAB1159759.1"/>
    </source>
</evidence>
<comment type="caution">
    <text evidence="1">The sequence shown here is derived from an EMBL/GenBank/DDBJ whole genome shotgun (WGS) entry which is preliminary data.</text>
</comment>
<dbReference type="RefSeq" id="WP_150899004.1">
    <property type="nucleotide sequence ID" value="NZ_WAAU01000008.1"/>
</dbReference>
<reference evidence="1 2" key="1">
    <citation type="submission" date="2019-09" db="EMBL/GenBank/DDBJ databases">
        <authorList>
            <person name="Cao W.R."/>
        </authorList>
    </citation>
    <scope>NUCLEOTIDE SEQUENCE [LARGE SCALE GENOMIC DNA]</scope>
    <source>
        <strain evidence="2">a4</strain>
    </source>
</reference>
<gene>
    <name evidence="1" type="ORF">F7018_05470</name>
</gene>
<evidence type="ECO:0000313" key="2">
    <source>
        <dbReference type="Proteomes" id="UP000467305"/>
    </source>
</evidence>
<dbReference type="OrthoDB" id="1496273at2"/>
<keyword evidence="2" id="KW-1185">Reference proteome</keyword>
<sequence length="65" mass="7738">MNKFERRLKGFYKYKKRLKNYGFTGTEHYILKTTGKPCSCFMCSPKDEKPKYKASKNKTHHSIIT</sequence>
<organism evidence="1 2">
    <name type="scientific">Tenacibaculum aiptasiae</name>
    <dbReference type="NCBI Taxonomy" id="426481"/>
    <lineage>
        <taxon>Bacteria</taxon>
        <taxon>Pseudomonadati</taxon>
        <taxon>Bacteroidota</taxon>
        <taxon>Flavobacteriia</taxon>
        <taxon>Flavobacteriales</taxon>
        <taxon>Flavobacteriaceae</taxon>
        <taxon>Tenacibaculum</taxon>
    </lineage>
</organism>
<dbReference type="Proteomes" id="UP000467305">
    <property type="component" value="Unassembled WGS sequence"/>
</dbReference>